<sequence length="77" mass="8727">MMVDVKCSVSNCYFWKANNDCAAPGIMVTVDNQSRTNFREEIASEIAVDTRRTDWAQSSMQTCCHTFRPKSQNNASK</sequence>
<proteinExistence type="predicted"/>
<dbReference type="EMBL" id="BSRA01000002">
    <property type="protein sequence ID" value="GLV12755.1"/>
    <property type="molecule type" value="Genomic_DNA"/>
</dbReference>
<evidence type="ECO:0000313" key="4">
    <source>
        <dbReference type="Proteomes" id="UP000182589"/>
    </source>
</evidence>
<feature type="domain" description="DUF1540" evidence="1">
    <location>
        <begin position="5"/>
        <end position="67"/>
    </location>
</feature>
<reference evidence="4" key="1">
    <citation type="submission" date="2016-10" db="EMBL/GenBank/DDBJ databases">
        <authorList>
            <person name="Varghese N."/>
        </authorList>
    </citation>
    <scope>NUCLEOTIDE SEQUENCE [LARGE SCALE GENOMIC DNA]</scope>
    <source>
        <strain evidence="4">DSM 12489</strain>
    </source>
</reference>
<gene>
    <name evidence="2" type="ORF">Heshes_04390</name>
    <name evidence="3" type="ORF">SAMN04489725_101136</name>
</gene>
<reference evidence="3" key="2">
    <citation type="submission" date="2016-10" db="EMBL/GenBank/DDBJ databases">
        <authorList>
            <person name="de Groot N.N."/>
        </authorList>
    </citation>
    <scope>NUCLEOTIDE SEQUENCE [LARGE SCALE GENOMIC DNA]</scope>
    <source>
        <strain evidence="3">DSM 12489</strain>
    </source>
</reference>
<keyword evidence="4" id="KW-1185">Reference proteome</keyword>
<dbReference type="RefSeq" id="WP_237716508.1">
    <property type="nucleotide sequence ID" value="NZ_BSRA01000002.1"/>
</dbReference>
<accession>A0A1H2Q8B9</accession>
<dbReference type="Proteomes" id="UP000182589">
    <property type="component" value="Unassembled WGS sequence"/>
</dbReference>
<dbReference type="Pfam" id="PF07561">
    <property type="entry name" value="DUF1540"/>
    <property type="match status" value="1"/>
</dbReference>
<reference evidence="2" key="3">
    <citation type="submission" date="2023-02" db="EMBL/GenBank/DDBJ databases">
        <title>Proposal of a novel subspecies: Alicyclobacillus hesperidum subspecies aegle.</title>
        <authorList>
            <person name="Goto K."/>
            <person name="Fujii T."/>
            <person name="Yasui K."/>
            <person name="Mochida K."/>
            <person name="Kato-Tanaka Y."/>
            <person name="Morohoshi S."/>
            <person name="An S.Y."/>
            <person name="Kasai H."/>
            <person name="Yokota A."/>
        </authorList>
    </citation>
    <scope>NUCLEOTIDE SEQUENCE</scope>
    <source>
        <strain evidence="2">DSM 12766</strain>
    </source>
</reference>
<dbReference type="Proteomes" id="UP001157137">
    <property type="component" value="Unassembled WGS sequence"/>
</dbReference>
<dbReference type="AlphaFoldDB" id="A0A1H2Q8B9"/>
<dbReference type="InterPro" id="IPR011437">
    <property type="entry name" value="DUF1540"/>
</dbReference>
<organism evidence="3 4">
    <name type="scientific">Alicyclobacillus hesperidum</name>
    <dbReference type="NCBI Taxonomy" id="89784"/>
    <lineage>
        <taxon>Bacteria</taxon>
        <taxon>Bacillati</taxon>
        <taxon>Bacillota</taxon>
        <taxon>Bacilli</taxon>
        <taxon>Bacillales</taxon>
        <taxon>Alicyclobacillaceae</taxon>
        <taxon>Alicyclobacillus</taxon>
    </lineage>
</organism>
<evidence type="ECO:0000259" key="1">
    <source>
        <dbReference type="Pfam" id="PF07561"/>
    </source>
</evidence>
<dbReference type="STRING" id="89784.SAMN04489725_101136"/>
<name>A0A1H2Q8B9_9BACL</name>
<evidence type="ECO:0000313" key="2">
    <source>
        <dbReference type="EMBL" id="GLV12755.1"/>
    </source>
</evidence>
<dbReference type="EMBL" id="FNOJ01000001">
    <property type="protein sequence ID" value="SDW03392.1"/>
    <property type="molecule type" value="Genomic_DNA"/>
</dbReference>
<evidence type="ECO:0000313" key="3">
    <source>
        <dbReference type="EMBL" id="SDW03392.1"/>
    </source>
</evidence>
<protein>
    <recommendedName>
        <fullName evidence="1">DUF1540 domain-containing protein</fullName>
    </recommendedName>
</protein>